<dbReference type="AlphaFoldDB" id="A0A059GBN4"/>
<protein>
    <submittedName>
        <fullName evidence="2">Acetyltransferase</fullName>
    </submittedName>
</protein>
<dbReference type="Proteomes" id="UP000024942">
    <property type="component" value="Unassembled WGS sequence"/>
</dbReference>
<dbReference type="SUPFAM" id="SSF55729">
    <property type="entry name" value="Acyl-CoA N-acyltransferases (Nat)"/>
    <property type="match status" value="1"/>
</dbReference>
<dbReference type="InterPro" id="IPR016181">
    <property type="entry name" value="Acyl_CoA_acyltransferase"/>
</dbReference>
<dbReference type="GO" id="GO:0016747">
    <property type="term" value="F:acyltransferase activity, transferring groups other than amino-acyl groups"/>
    <property type="evidence" value="ECO:0007669"/>
    <property type="project" value="InterPro"/>
</dbReference>
<evidence type="ECO:0000259" key="1">
    <source>
        <dbReference type="PROSITE" id="PS51186"/>
    </source>
</evidence>
<accession>A0A059GBN4</accession>
<evidence type="ECO:0000313" key="3">
    <source>
        <dbReference type="Proteomes" id="UP000024942"/>
    </source>
</evidence>
<dbReference type="Pfam" id="PF00583">
    <property type="entry name" value="Acetyltransf_1"/>
    <property type="match status" value="1"/>
</dbReference>
<dbReference type="STRING" id="1280953.HOC_03778"/>
<dbReference type="Gene3D" id="3.40.630.30">
    <property type="match status" value="1"/>
</dbReference>
<dbReference type="EMBL" id="ARYL01000003">
    <property type="protein sequence ID" value="KDA03965.1"/>
    <property type="molecule type" value="Genomic_DNA"/>
</dbReference>
<keyword evidence="3" id="KW-1185">Reference proteome</keyword>
<dbReference type="InterPro" id="IPR000182">
    <property type="entry name" value="GNAT_dom"/>
</dbReference>
<gene>
    <name evidence="2" type="ORF">HOC_03778</name>
</gene>
<comment type="caution">
    <text evidence="2">The sequence shown here is derived from an EMBL/GenBank/DDBJ whole genome shotgun (WGS) entry which is preliminary data.</text>
</comment>
<sequence length="204" mass="22660">MDNRAIYTSLKTGKRIYLRPIRPQDSLRIRETIANLSERSRYYRFFSGMKKVPEPVLERLVAVDGVNHLAWGALDLGEHDLPAIGVIRVVRDPKSGVAELAIATLDAFHNTGLARILMAVIICDCLQAGIETMQANVLAENKKARALFKTFGGVCTHSDGAYLTYTLDVAKMDELIHGVDIPEAVNDVFHAFDRFNAYKSRLAG</sequence>
<dbReference type="eggNOG" id="COG0456">
    <property type="taxonomic scope" value="Bacteria"/>
</dbReference>
<dbReference type="PROSITE" id="PS51186">
    <property type="entry name" value="GNAT"/>
    <property type="match status" value="1"/>
</dbReference>
<feature type="domain" description="N-acetyltransferase" evidence="1">
    <location>
        <begin position="16"/>
        <end position="168"/>
    </location>
</feature>
<name>A0A059GBN4_9PROT</name>
<organism evidence="2 3">
    <name type="scientific">Hyphomonas oceanitis SCH89</name>
    <dbReference type="NCBI Taxonomy" id="1280953"/>
    <lineage>
        <taxon>Bacteria</taxon>
        <taxon>Pseudomonadati</taxon>
        <taxon>Pseudomonadota</taxon>
        <taxon>Alphaproteobacteria</taxon>
        <taxon>Hyphomonadales</taxon>
        <taxon>Hyphomonadaceae</taxon>
        <taxon>Hyphomonas</taxon>
    </lineage>
</organism>
<keyword evidence="2" id="KW-0808">Transferase</keyword>
<proteinExistence type="predicted"/>
<evidence type="ECO:0000313" key="2">
    <source>
        <dbReference type="EMBL" id="KDA03965.1"/>
    </source>
</evidence>
<reference evidence="2 3" key="1">
    <citation type="journal article" date="2014" name="Antonie Van Leeuwenhoek">
        <title>Hyphomonas beringensis sp. nov. and Hyphomonas chukchiensis sp. nov., isolated from surface seawater of the Bering Sea and Chukchi Sea.</title>
        <authorList>
            <person name="Li C."/>
            <person name="Lai Q."/>
            <person name="Li G."/>
            <person name="Dong C."/>
            <person name="Wang J."/>
            <person name="Liao Y."/>
            <person name="Shao Z."/>
        </authorList>
    </citation>
    <scope>NUCLEOTIDE SEQUENCE [LARGE SCALE GENOMIC DNA]</scope>
    <source>
        <strain evidence="2 3">SCH89</strain>
    </source>
</reference>
<dbReference type="PATRIC" id="fig|1280953.3.peg.765"/>